<name>A0A381T694_9ZZZZ</name>
<organism evidence="1">
    <name type="scientific">marine metagenome</name>
    <dbReference type="NCBI Taxonomy" id="408172"/>
    <lineage>
        <taxon>unclassified sequences</taxon>
        <taxon>metagenomes</taxon>
        <taxon>ecological metagenomes</taxon>
    </lineage>
</organism>
<evidence type="ECO:0000313" key="1">
    <source>
        <dbReference type="EMBL" id="SVA11695.1"/>
    </source>
</evidence>
<sequence>MISIYQMVARINLHIHWLIERNHFSGLKYKE</sequence>
<reference evidence="1" key="1">
    <citation type="submission" date="2018-05" db="EMBL/GenBank/DDBJ databases">
        <authorList>
            <person name="Lanie J.A."/>
            <person name="Ng W.-L."/>
            <person name="Kazmierczak K.M."/>
            <person name="Andrzejewski T.M."/>
            <person name="Davidsen T.M."/>
            <person name="Wayne K.J."/>
            <person name="Tettelin H."/>
            <person name="Glass J.I."/>
            <person name="Rusch D."/>
            <person name="Podicherti R."/>
            <person name="Tsui H.-C.T."/>
            <person name="Winkler M.E."/>
        </authorList>
    </citation>
    <scope>NUCLEOTIDE SEQUENCE</scope>
</reference>
<protein>
    <submittedName>
        <fullName evidence="1">Uncharacterized protein</fullName>
    </submittedName>
</protein>
<proteinExistence type="predicted"/>
<accession>A0A381T694</accession>
<gene>
    <name evidence="1" type="ORF">METZ01_LOCUS64549</name>
</gene>
<dbReference type="AlphaFoldDB" id="A0A381T694"/>
<dbReference type="EMBL" id="UINC01004088">
    <property type="protein sequence ID" value="SVA11695.1"/>
    <property type="molecule type" value="Genomic_DNA"/>
</dbReference>